<feature type="active site" description="Proton acceptor" evidence="4">
    <location>
        <position position="392"/>
    </location>
</feature>
<feature type="chain" id="PRO_5025639114" evidence="5">
    <location>
        <begin position="23"/>
        <end position="415"/>
    </location>
</feature>
<evidence type="ECO:0000259" key="6">
    <source>
        <dbReference type="Pfam" id="PF06441"/>
    </source>
</evidence>
<dbReference type="PANTHER" id="PTHR21661">
    <property type="entry name" value="EPOXIDE HYDROLASE 1-RELATED"/>
    <property type="match status" value="1"/>
</dbReference>
<dbReference type="Gene3D" id="3.40.50.1820">
    <property type="entry name" value="alpha/beta hydrolase"/>
    <property type="match status" value="1"/>
</dbReference>
<keyword evidence="2" id="KW-0058">Aromatic hydrocarbons catabolism</keyword>
<evidence type="ECO:0000313" key="7">
    <source>
        <dbReference type="EMBL" id="KAF2219983.1"/>
    </source>
</evidence>
<evidence type="ECO:0000256" key="1">
    <source>
        <dbReference type="ARBA" id="ARBA00010088"/>
    </source>
</evidence>
<dbReference type="Pfam" id="PF06441">
    <property type="entry name" value="EHN"/>
    <property type="match status" value="1"/>
</dbReference>
<keyword evidence="5" id="KW-0732">Signal</keyword>
<dbReference type="EMBL" id="ML992514">
    <property type="protein sequence ID" value="KAF2219983.1"/>
    <property type="molecule type" value="Genomic_DNA"/>
</dbReference>
<evidence type="ECO:0000256" key="2">
    <source>
        <dbReference type="ARBA" id="ARBA00022797"/>
    </source>
</evidence>
<dbReference type="PANTHER" id="PTHR21661:SF35">
    <property type="entry name" value="EPOXIDE HYDROLASE"/>
    <property type="match status" value="1"/>
</dbReference>
<dbReference type="InterPro" id="IPR016292">
    <property type="entry name" value="Epoxide_hydrolase"/>
</dbReference>
<keyword evidence="3 7" id="KW-0378">Hydrolase</keyword>
<dbReference type="GO" id="GO:0004301">
    <property type="term" value="F:epoxide hydrolase activity"/>
    <property type="evidence" value="ECO:0007669"/>
    <property type="project" value="TreeGrafter"/>
</dbReference>
<accession>A0A6A6G322</accession>
<dbReference type="PRINTS" id="PR00412">
    <property type="entry name" value="EPOXHYDRLASE"/>
</dbReference>
<organism evidence="7 8">
    <name type="scientific">Elsinoe ampelina</name>
    <dbReference type="NCBI Taxonomy" id="302913"/>
    <lineage>
        <taxon>Eukaryota</taxon>
        <taxon>Fungi</taxon>
        <taxon>Dikarya</taxon>
        <taxon>Ascomycota</taxon>
        <taxon>Pezizomycotina</taxon>
        <taxon>Dothideomycetes</taxon>
        <taxon>Dothideomycetidae</taxon>
        <taxon>Myriangiales</taxon>
        <taxon>Elsinoaceae</taxon>
        <taxon>Elsinoe</taxon>
    </lineage>
</organism>
<feature type="active site" description="Nucleophile" evidence="4">
    <location>
        <position position="206"/>
    </location>
</feature>
<evidence type="ECO:0000256" key="3">
    <source>
        <dbReference type="ARBA" id="ARBA00022801"/>
    </source>
</evidence>
<evidence type="ECO:0000256" key="4">
    <source>
        <dbReference type="PIRSR" id="PIRSR001112-1"/>
    </source>
</evidence>
<evidence type="ECO:0000313" key="8">
    <source>
        <dbReference type="Proteomes" id="UP000799538"/>
    </source>
</evidence>
<dbReference type="AlphaFoldDB" id="A0A6A6G322"/>
<evidence type="ECO:0000256" key="5">
    <source>
        <dbReference type="SAM" id="SignalP"/>
    </source>
</evidence>
<feature type="active site" description="Proton donor" evidence="4">
    <location>
        <position position="339"/>
    </location>
</feature>
<sequence length="415" mass="45992">MRFQAITAALLFMVVGPPVVSATPITAAYNLKSFKVDLRAGVHRMKALSKDTRLPEEPQYPGLGGSAGIDLDVLKSFRDQLTYNFNWAREERQMNSFKQYTAIIEGLTTHFIHEKSPDPNAIPLLLGHGWPGSFLEFLPIVKNLTRPAKTSSGKPISFHVIIPSLPGFAFSQSPPSNWSTDDTGRLWNTLMTQVLQYPRYAVHGTDFGSAPTYSMYDAFPTSVGAAHFVFLPFNPLTPTDLAAQNLSIAPLEPADLANSIEWAVNGSAYYALQGTKPNTLGLALHDNPVGQLAWLAEKFLTWSDPRQGTGASVLTPNEILRSAALYFLSRTFLSSTFIYFQNRGFRTNYTRARTQAPLLFSAFRYNVGFWPADVVAKLGNLVSYEKHDFGGHFPGLDNPEALTGDLRDIREYWSG</sequence>
<dbReference type="Proteomes" id="UP000799538">
    <property type="component" value="Unassembled WGS sequence"/>
</dbReference>
<dbReference type="InterPro" id="IPR029058">
    <property type="entry name" value="AB_hydrolase_fold"/>
</dbReference>
<dbReference type="InterPro" id="IPR010497">
    <property type="entry name" value="Epoxide_hydro_N"/>
</dbReference>
<dbReference type="InterPro" id="IPR000639">
    <property type="entry name" value="Epox_hydrolase-like"/>
</dbReference>
<name>A0A6A6G322_9PEZI</name>
<comment type="similarity">
    <text evidence="1">Belongs to the peptidase S33 family.</text>
</comment>
<gene>
    <name evidence="7" type="ORF">BDZ85DRAFT_267919</name>
</gene>
<dbReference type="SUPFAM" id="SSF53474">
    <property type="entry name" value="alpha/beta-Hydrolases"/>
    <property type="match status" value="1"/>
</dbReference>
<dbReference type="GO" id="GO:0097176">
    <property type="term" value="P:epoxide metabolic process"/>
    <property type="evidence" value="ECO:0007669"/>
    <property type="project" value="TreeGrafter"/>
</dbReference>
<dbReference type="OrthoDB" id="7130006at2759"/>
<protein>
    <submittedName>
        <fullName evidence="7">Alpha/Beta hydrolase protein</fullName>
    </submittedName>
</protein>
<keyword evidence="8" id="KW-1185">Reference proteome</keyword>
<feature type="domain" description="Epoxide hydrolase N-terminal" evidence="6">
    <location>
        <begin position="34"/>
        <end position="137"/>
    </location>
</feature>
<reference evidence="8" key="1">
    <citation type="journal article" date="2020" name="Stud. Mycol.">
        <title>101 Dothideomycetes genomes: A test case for predicting lifestyles and emergence of pathogens.</title>
        <authorList>
            <person name="Haridas S."/>
            <person name="Albert R."/>
            <person name="Binder M."/>
            <person name="Bloem J."/>
            <person name="LaButti K."/>
            <person name="Salamov A."/>
            <person name="Andreopoulos B."/>
            <person name="Baker S."/>
            <person name="Barry K."/>
            <person name="Bills G."/>
            <person name="Bluhm B."/>
            <person name="Cannon C."/>
            <person name="Castanera R."/>
            <person name="Culley D."/>
            <person name="Daum C."/>
            <person name="Ezra D."/>
            <person name="Gonzalez J."/>
            <person name="Henrissat B."/>
            <person name="Kuo A."/>
            <person name="Liang C."/>
            <person name="Lipzen A."/>
            <person name="Lutzoni F."/>
            <person name="Magnuson J."/>
            <person name="Mondo S."/>
            <person name="Nolan M."/>
            <person name="Ohm R."/>
            <person name="Pangilinan J."/>
            <person name="Park H.-J."/>
            <person name="Ramirez L."/>
            <person name="Alfaro M."/>
            <person name="Sun H."/>
            <person name="Tritt A."/>
            <person name="Yoshinaga Y."/>
            <person name="Zwiers L.-H."/>
            <person name="Turgeon B."/>
            <person name="Goodwin S."/>
            <person name="Spatafora J."/>
            <person name="Crous P."/>
            <person name="Grigoriev I."/>
        </authorList>
    </citation>
    <scope>NUCLEOTIDE SEQUENCE [LARGE SCALE GENOMIC DNA]</scope>
    <source>
        <strain evidence="8">CECT 20119</strain>
    </source>
</reference>
<dbReference type="PIRSF" id="PIRSF001112">
    <property type="entry name" value="Epoxide_hydrolase"/>
    <property type="match status" value="1"/>
</dbReference>
<proteinExistence type="inferred from homology"/>
<feature type="signal peptide" evidence="5">
    <location>
        <begin position="1"/>
        <end position="22"/>
    </location>
</feature>